<organism evidence="1 2">
    <name type="scientific">Choristoneura fumiferana</name>
    <name type="common">Spruce budworm moth</name>
    <name type="synonym">Archips fumiferana</name>
    <dbReference type="NCBI Taxonomy" id="7141"/>
    <lineage>
        <taxon>Eukaryota</taxon>
        <taxon>Metazoa</taxon>
        <taxon>Ecdysozoa</taxon>
        <taxon>Arthropoda</taxon>
        <taxon>Hexapoda</taxon>
        <taxon>Insecta</taxon>
        <taxon>Pterygota</taxon>
        <taxon>Neoptera</taxon>
        <taxon>Endopterygota</taxon>
        <taxon>Lepidoptera</taxon>
        <taxon>Glossata</taxon>
        <taxon>Ditrysia</taxon>
        <taxon>Tortricoidea</taxon>
        <taxon>Tortricidae</taxon>
        <taxon>Tortricinae</taxon>
        <taxon>Choristoneura</taxon>
    </lineage>
</organism>
<accession>A0ACC0KL43</accession>
<proteinExistence type="predicted"/>
<name>A0ACC0KL43_CHOFU</name>
<keyword evidence="2" id="KW-1185">Reference proteome</keyword>
<gene>
    <name evidence="1" type="ORF">MSG28_010301</name>
</gene>
<dbReference type="Proteomes" id="UP001064048">
    <property type="component" value="Chromosome 17"/>
</dbReference>
<dbReference type="EMBL" id="CM046117">
    <property type="protein sequence ID" value="KAI8436847.1"/>
    <property type="molecule type" value="Genomic_DNA"/>
</dbReference>
<evidence type="ECO:0000313" key="2">
    <source>
        <dbReference type="Proteomes" id="UP001064048"/>
    </source>
</evidence>
<reference evidence="1 2" key="1">
    <citation type="journal article" date="2022" name="Genome Biol. Evol.">
        <title>The Spruce Budworm Genome: Reconstructing the Evolutionary History of Antifreeze Proteins.</title>
        <authorList>
            <person name="Beliveau C."/>
            <person name="Gagne P."/>
            <person name="Picq S."/>
            <person name="Vernygora O."/>
            <person name="Keeling C.I."/>
            <person name="Pinkney K."/>
            <person name="Doucet D."/>
            <person name="Wen F."/>
            <person name="Johnston J.S."/>
            <person name="Maaroufi H."/>
            <person name="Boyle B."/>
            <person name="Laroche J."/>
            <person name="Dewar K."/>
            <person name="Juretic N."/>
            <person name="Blackburn G."/>
            <person name="Nisole A."/>
            <person name="Brunet B."/>
            <person name="Brandao M."/>
            <person name="Lumley L."/>
            <person name="Duan J."/>
            <person name="Quan G."/>
            <person name="Lucarotti C.J."/>
            <person name="Roe A.D."/>
            <person name="Sperling F.A.H."/>
            <person name="Levesque R.C."/>
            <person name="Cusson M."/>
        </authorList>
    </citation>
    <scope>NUCLEOTIDE SEQUENCE [LARGE SCALE GENOMIC DNA]</scope>
    <source>
        <strain evidence="1">Glfc:IPQL:Cfum</strain>
    </source>
</reference>
<comment type="caution">
    <text evidence="1">The sequence shown here is derived from an EMBL/GenBank/DDBJ whole genome shotgun (WGS) entry which is preliminary data.</text>
</comment>
<protein>
    <submittedName>
        <fullName evidence="1">Uncharacterized protein</fullName>
    </submittedName>
</protein>
<evidence type="ECO:0000313" key="1">
    <source>
        <dbReference type="EMBL" id="KAI8436847.1"/>
    </source>
</evidence>
<sequence>MTLISVPVVLSENLCLVDCAIMDKVPDQIGYLVLTEDGAVLESGGELENDERVATIVTDLISLSNKVDPVAFTPTEQFKKISITYDDHWFLICMSNKKIYVVKRNISVPASEPNSVIV</sequence>